<dbReference type="OrthoDB" id="339151at2759"/>
<comment type="subcellular location">
    <subcellularLocation>
        <location evidence="1">Cytoplasm</location>
        <location evidence="1">Stress granule</location>
    </subcellularLocation>
</comment>
<dbReference type="PANTHER" id="PTHR10693">
    <property type="entry name" value="RAS GTPASE-ACTIVATING PROTEIN-BINDING PROTEIN"/>
    <property type="match status" value="1"/>
</dbReference>
<dbReference type="EMBL" id="CAKOFQ010008162">
    <property type="protein sequence ID" value="CAH2012285.1"/>
    <property type="molecule type" value="Genomic_DNA"/>
</dbReference>
<reference evidence="7" key="1">
    <citation type="submission" date="2022-03" db="EMBL/GenBank/DDBJ databases">
        <authorList>
            <person name="Sayadi A."/>
        </authorList>
    </citation>
    <scope>NUCLEOTIDE SEQUENCE</scope>
</reference>
<evidence type="ECO:0008006" key="9">
    <source>
        <dbReference type="Google" id="ProtNLM"/>
    </source>
</evidence>
<dbReference type="PANTHER" id="PTHR10693:SF20">
    <property type="entry name" value="AT27578P"/>
    <property type="match status" value="1"/>
</dbReference>
<feature type="compositionally biased region" description="Basic and acidic residues" evidence="4">
    <location>
        <begin position="541"/>
        <end position="550"/>
    </location>
</feature>
<evidence type="ECO:0000256" key="2">
    <source>
        <dbReference type="ARBA" id="ARBA00022884"/>
    </source>
</evidence>
<feature type="region of interest" description="Disordered" evidence="4">
    <location>
        <begin position="386"/>
        <end position="457"/>
    </location>
</feature>
<dbReference type="AlphaFoldDB" id="A0A9P0Q9R6"/>
<dbReference type="InterPro" id="IPR035979">
    <property type="entry name" value="RBD_domain_sf"/>
</dbReference>
<feature type="compositionally biased region" description="Low complexity" evidence="4">
    <location>
        <begin position="402"/>
        <end position="419"/>
    </location>
</feature>
<feature type="region of interest" description="Disordered" evidence="4">
    <location>
        <begin position="315"/>
        <end position="367"/>
    </location>
</feature>
<keyword evidence="8" id="KW-1185">Reference proteome</keyword>
<dbReference type="InterPro" id="IPR018222">
    <property type="entry name" value="Nuclear_transport_factor_2_euk"/>
</dbReference>
<organism evidence="7 8">
    <name type="scientific">Acanthoscelides obtectus</name>
    <name type="common">Bean weevil</name>
    <name type="synonym">Bruchus obtectus</name>
    <dbReference type="NCBI Taxonomy" id="200917"/>
    <lineage>
        <taxon>Eukaryota</taxon>
        <taxon>Metazoa</taxon>
        <taxon>Ecdysozoa</taxon>
        <taxon>Arthropoda</taxon>
        <taxon>Hexapoda</taxon>
        <taxon>Insecta</taxon>
        <taxon>Pterygota</taxon>
        <taxon>Neoptera</taxon>
        <taxon>Endopterygota</taxon>
        <taxon>Coleoptera</taxon>
        <taxon>Polyphaga</taxon>
        <taxon>Cucujiformia</taxon>
        <taxon>Chrysomeloidea</taxon>
        <taxon>Chrysomelidae</taxon>
        <taxon>Bruchinae</taxon>
        <taxon>Bruchini</taxon>
        <taxon>Acanthoscelides</taxon>
    </lineage>
</organism>
<dbReference type="Pfam" id="PF00076">
    <property type="entry name" value="RRM_1"/>
    <property type="match status" value="1"/>
</dbReference>
<dbReference type="CDD" id="cd00780">
    <property type="entry name" value="NTF2"/>
    <property type="match status" value="1"/>
</dbReference>
<evidence type="ECO:0000259" key="5">
    <source>
        <dbReference type="PROSITE" id="PS50102"/>
    </source>
</evidence>
<dbReference type="InterPro" id="IPR032710">
    <property type="entry name" value="NTF2-like_dom_sf"/>
</dbReference>
<dbReference type="PROSITE" id="PS50177">
    <property type="entry name" value="NTF2_DOMAIN"/>
    <property type="match status" value="1"/>
</dbReference>
<gene>
    <name evidence="7" type="ORF">ACAOBT_LOCUS32741</name>
</gene>
<feature type="compositionally biased region" description="Polar residues" evidence="4">
    <location>
        <begin position="357"/>
        <end position="367"/>
    </location>
</feature>
<dbReference type="InterPro" id="IPR039539">
    <property type="entry name" value="Ras_GTPase_bind_prot"/>
</dbReference>
<dbReference type="FunFam" id="3.10.450.50:FF:000010">
    <property type="entry name" value="Ras GTPase-activating protein-binding protein"/>
    <property type="match status" value="1"/>
</dbReference>
<feature type="region of interest" description="Disordered" evidence="4">
    <location>
        <begin position="249"/>
        <end position="282"/>
    </location>
</feature>
<evidence type="ECO:0000259" key="6">
    <source>
        <dbReference type="PROSITE" id="PS50177"/>
    </source>
</evidence>
<dbReference type="InterPro" id="IPR002075">
    <property type="entry name" value="NTF2_dom"/>
</dbReference>
<feature type="compositionally biased region" description="Basic and acidic residues" evidence="4">
    <location>
        <begin position="572"/>
        <end position="587"/>
    </location>
</feature>
<dbReference type="GO" id="GO:0003729">
    <property type="term" value="F:mRNA binding"/>
    <property type="evidence" value="ECO:0007669"/>
    <property type="project" value="TreeGrafter"/>
</dbReference>
<dbReference type="PROSITE" id="PS50102">
    <property type="entry name" value="RRM"/>
    <property type="match status" value="1"/>
</dbReference>
<dbReference type="Proteomes" id="UP001152888">
    <property type="component" value="Unassembled WGS sequence"/>
</dbReference>
<dbReference type="GO" id="GO:0010494">
    <property type="term" value="C:cytoplasmic stress granule"/>
    <property type="evidence" value="ECO:0007669"/>
    <property type="project" value="UniProtKB-SubCell"/>
</dbReference>
<proteinExistence type="predicted"/>
<feature type="region of interest" description="Disordered" evidence="4">
    <location>
        <begin position="528"/>
        <end position="631"/>
    </location>
</feature>
<name>A0A9P0Q9R6_ACAOB</name>
<dbReference type="SUPFAM" id="SSF54427">
    <property type="entry name" value="NTF2-like"/>
    <property type="match status" value="1"/>
</dbReference>
<comment type="caution">
    <text evidence="7">The sequence shown here is derived from an EMBL/GenBank/DDBJ whole genome shotgun (WGS) entry which is preliminary data.</text>
</comment>
<evidence type="ECO:0000256" key="3">
    <source>
        <dbReference type="PROSITE-ProRule" id="PRU00176"/>
    </source>
</evidence>
<dbReference type="GO" id="GO:1990904">
    <property type="term" value="C:ribonucleoprotein complex"/>
    <property type="evidence" value="ECO:0007669"/>
    <property type="project" value="TreeGrafter"/>
</dbReference>
<feature type="compositionally biased region" description="Low complexity" evidence="4">
    <location>
        <begin position="264"/>
        <end position="282"/>
    </location>
</feature>
<dbReference type="SMART" id="SM00360">
    <property type="entry name" value="RRM"/>
    <property type="match status" value="1"/>
</dbReference>
<sequence length="631" mass="68154">MVMEAPPSPQSVGREFVRQYYTLLNKAPTHLHRFYNHQSSFIHGGLDLHNRETSPVIGQKQIHQKIQQLNFRDCHAKITQVDSQATLGNGVVVQVTGELSNAGQPMRRFTQTFVLAAQSPKKYYVHNDIFRYQDEIISDEECDADQRSDVDEDIGQDRQVINDVQQSLSTQPTAAAGAGGIPPYYPAAGGGAPMPPTMPQVPMHHNQQPPVPNAAQQHVLSSPPQQVATVNGAIHPDDINVIPGQVPNHVPPTAQSQTMGGAVPSAMQQPPQQQQPANAMLQQQAVAAPINDHQQLQQPTEEAAEEKQIDDWDTLVQPQQQSQQQQHQQPQDNGHHEPEQPQESAPNEPKTYANLLKSGNTGSTMNFNNAAQNSVAAAQPQPYGNARAASPIAMGGAGRPMGGPRADGPPGQTGGQQRPPRQDSIRGSQGGMRGSVGNDDGFDDRRRSQGGFNDVNQLFLGNLPHTATEDELREIFSEFGEIMDLRIHSKPLSKIGGQPGGRAPPNYGFITYKLQQHVQACLISKPIFYPRGDKNGTQLNVEEKKPKDRPPYSGGASGGGSRQSMDGGPRGGRGDRSGMPPRDDRRMGGGAPGGPNRNAGGPPPNRSNSYQNRNASGGPPAQRGGPNSYRR</sequence>
<dbReference type="InterPro" id="IPR012677">
    <property type="entry name" value="Nucleotide-bd_a/b_plait_sf"/>
</dbReference>
<feature type="domain" description="RRM" evidence="5">
    <location>
        <begin position="456"/>
        <end position="546"/>
    </location>
</feature>
<dbReference type="Pfam" id="PF02136">
    <property type="entry name" value="NTF2"/>
    <property type="match status" value="1"/>
</dbReference>
<dbReference type="GO" id="GO:0005829">
    <property type="term" value="C:cytosol"/>
    <property type="evidence" value="ECO:0007669"/>
    <property type="project" value="TreeGrafter"/>
</dbReference>
<keyword evidence="2 3" id="KW-0694">RNA-binding</keyword>
<dbReference type="Gene3D" id="3.10.450.50">
    <property type="match status" value="1"/>
</dbReference>
<dbReference type="SUPFAM" id="SSF54928">
    <property type="entry name" value="RNA-binding domain, RBD"/>
    <property type="match status" value="1"/>
</dbReference>
<feature type="region of interest" description="Disordered" evidence="4">
    <location>
        <begin position="187"/>
        <end position="221"/>
    </location>
</feature>
<accession>A0A9P0Q9R6</accession>
<dbReference type="Gene3D" id="3.30.70.330">
    <property type="match status" value="1"/>
</dbReference>
<feature type="domain" description="NTF2" evidence="6">
    <location>
        <begin position="12"/>
        <end position="132"/>
    </location>
</feature>
<feature type="compositionally biased region" description="Low complexity" evidence="4">
    <location>
        <begin position="317"/>
        <end position="331"/>
    </location>
</feature>
<dbReference type="InterPro" id="IPR000504">
    <property type="entry name" value="RRM_dom"/>
</dbReference>
<evidence type="ECO:0000256" key="1">
    <source>
        <dbReference type="ARBA" id="ARBA00004210"/>
    </source>
</evidence>
<evidence type="ECO:0000313" key="7">
    <source>
        <dbReference type="EMBL" id="CAH2012285.1"/>
    </source>
</evidence>
<evidence type="ECO:0000256" key="4">
    <source>
        <dbReference type="SAM" id="MobiDB-lite"/>
    </source>
</evidence>
<protein>
    <recommendedName>
        <fullName evidence="9">Rasputin</fullName>
    </recommendedName>
</protein>
<feature type="compositionally biased region" description="Low complexity" evidence="4">
    <location>
        <begin position="205"/>
        <end position="219"/>
    </location>
</feature>
<evidence type="ECO:0000313" key="8">
    <source>
        <dbReference type="Proteomes" id="UP001152888"/>
    </source>
</evidence>